<dbReference type="AlphaFoldDB" id="A0A9W9VQW7"/>
<feature type="region of interest" description="Disordered" evidence="1">
    <location>
        <begin position="255"/>
        <end position="492"/>
    </location>
</feature>
<comment type="caution">
    <text evidence="2">The sequence shown here is derived from an EMBL/GenBank/DDBJ whole genome shotgun (WGS) entry which is preliminary data.</text>
</comment>
<dbReference type="RefSeq" id="XP_056485456.1">
    <property type="nucleotide sequence ID" value="XM_056634836.1"/>
</dbReference>
<reference evidence="2" key="2">
    <citation type="journal article" date="2023" name="IMA Fungus">
        <title>Comparative genomic study of the Penicillium genus elucidates a diverse pangenome and 15 lateral gene transfer events.</title>
        <authorList>
            <person name="Petersen C."/>
            <person name="Sorensen T."/>
            <person name="Nielsen M.R."/>
            <person name="Sondergaard T.E."/>
            <person name="Sorensen J.L."/>
            <person name="Fitzpatrick D.A."/>
            <person name="Frisvad J.C."/>
            <person name="Nielsen K.L."/>
        </authorList>
    </citation>
    <scope>NUCLEOTIDE SEQUENCE</scope>
    <source>
        <strain evidence="2">IBT 29677</strain>
    </source>
</reference>
<evidence type="ECO:0000256" key="1">
    <source>
        <dbReference type="SAM" id="MobiDB-lite"/>
    </source>
</evidence>
<reference evidence="2" key="1">
    <citation type="submission" date="2022-12" db="EMBL/GenBank/DDBJ databases">
        <authorList>
            <person name="Petersen C."/>
        </authorList>
    </citation>
    <scope>NUCLEOTIDE SEQUENCE</scope>
    <source>
        <strain evidence="2">IBT 29677</strain>
    </source>
</reference>
<organism evidence="2 3">
    <name type="scientific">Penicillium cosmopolitanum</name>
    <dbReference type="NCBI Taxonomy" id="1131564"/>
    <lineage>
        <taxon>Eukaryota</taxon>
        <taxon>Fungi</taxon>
        <taxon>Dikarya</taxon>
        <taxon>Ascomycota</taxon>
        <taxon>Pezizomycotina</taxon>
        <taxon>Eurotiomycetes</taxon>
        <taxon>Eurotiomycetidae</taxon>
        <taxon>Eurotiales</taxon>
        <taxon>Aspergillaceae</taxon>
        <taxon>Penicillium</taxon>
    </lineage>
</organism>
<dbReference type="Proteomes" id="UP001147747">
    <property type="component" value="Unassembled WGS sequence"/>
</dbReference>
<feature type="compositionally biased region" description="Low complexity" evidence="1">
    <location>
        <begin position="364"/>
        <end position="389"/>
    </location>
</feature>
<feature type="compositionally biased region" description="Polar residues" evidence="1">
    <location>
        <begin position="435"/>
        <end position="451"/>
    </location>
</feature>
<evidence type="ECO:0000313" key="2">
    <source>
        <dbReference type="EMBL" id="KAJ5387658.1"/>
    </source>
</evidence>
<proteinExistence type="predicted"/>
<name>A0A9W9VQW7_9EURO</name>
<dbReference type="EMBL" id="JAPZBU010000009">
    <property type="protein sequence ID" value="KAJ5387658.1"/>
    <property type="molecule type" value="Genomic_DNA"/>
</dbReference>
<evidence type="ECO:0000313" key="3">
    <source>
        <dbReference type="Proteomes" id="UP001147747"/>
    </source>
</evidence>
<protein>
    <submittedName>
        <fullName evidence="2">Uncharacterized protein</fullName>
    </submittedName>
</protein>
<accession>A0A9W9VQW7</accession>
<dbReference type="OrthoDB" id="3357341at2759"/>
<keyword evidence="3" id="KW-1185">Reference proteome</keyword>
<gene>
    <name evidence="2" type="ORF">N7509_010199</name>
</gene>
<feature type="compositionally biased region" description="Basic residues" evidence="1">
    <location>
        <begin position="297"/>
        <end position="329"/>
    </location>
</feature>
<feature type="compositionally biased region" description="Basic and acidic residues" evidence="1">
    <location>
        <begin position="330"/>
        <end position="344"/>
    </location>
</feature>
<sequence>MIDENLPTFFLKNDSKTPQQNTIYHRQHGNDPEPAYTLRALDPAAPASQNRYGVALCDPYVPDVVFGEVAVIPEWTQPSMSADTIRANGGAPPPAEPILPVEFTIQLYNPDQTITVKHQPKSWNKPARWEFEMPQRTFRFPSASTLDRTQSDPAAADVTPKLRFSWRKDGKLSKDLTCLLHGKSTTIADTQKKSREPDITVALFQGLRELTLYEPNLYRVEMEDFKGLEVVLLLAAVAIRDIFFGLAKEAFHITAGGPTMTNGRPQPVATPAPAGRKSPKVQAAGAAPKPEGDKTSSRKKKSAGRKNSYRQRNARKRNRDKSARLKSTRKQNDYKSSTDKKSTKLDFNQLPLPDQISPPRHSGPSRPYSHHPSQSYSYLPQQTPTQQPPRYHRPQQSHGAPVPTFANGPYMHAPGGRDPRIQSSAHIAQPRPQVRPQSTVGFYPTATSTGALQPGPQPAQKLQPKKSSFFGFRRNKEEDDRKRLDKKRSSMF</sequence>
<dbReference type="GeneID" id="81373816"/>
<feature type="compositionally biased region" description="Basic and acidic residues" evidence="1">
    <location>
        <begin position="474"/>
        <end position="483"/>
    </location>
</feature>